<protein>
    <recommendedName>
        <fullName evidence="4">Beta-carotene 15,15'-monooxygenase</fullName>
    </recommendedName>
</protein>
<feature type="transmembrane region" description="Helical" evidence="1">
    <location>
        <begin position="169"/>
        <end position="190"/>
    </location>
</feature>
<keyword evidence="1" id="KW-1133">Transmembrane helix</keyword>
<proteinExistence type="predicted"/>
<organism evidence="2 3">
    <name type="scientific">Cloacibacterium rupense</name>
    <dbReference type="NCBI Taxonomy" id="517423"/>
    <lineage>
        <taxon>Bacteria</taxon>
        <taxon>Pseudomonadati</taxon>
        <taxon>Bacteroidota</taxon>
        <taxon>Flavobacteriia</taxon>
        <taxon>Flavobacteriales</taxon>
        <taxon>Weeksellaceae</taxon>
    </lineage>
</organism>
<feature type="transmembrane region" description="Helical" evidence="1">
    <location>
        <begin position="76"/>
        <end position="98"/>
    </location>
</feature>
<feature type="transmembrane region" description="Helical" evidence="1">
    <location>
        <begin position="44"/>
        <end position="64"/>
    </location>
</feature>
<dbReference type="EMBL" id="BMLV01000002">
    <property type="protein sequence ID" value="GGP03821.1"/>
    <property type="molecule type" value="Genomic_DNA"/>
</dbReference>
<feature type="transmembrane region" description="Helical" evidence="1">
    <location>
        <begin position="110"/>
        <end position="129"/>
    </location>
</feature>
<sequence>MGKFLMNYYEITPKINSISPLMYSDPEAFTAQFQEILLSENFKYFSMMIIVATAIIYPLNIGFFKIYQKKDENKEVNINDLFAGFSGSNFFKFFGYYLLWGGIYFYLKPLVVPGFLWIVFTIFVAPLLYFTPMTLVEALKISFKVVSGNIFIVSACSVLAILFSYSGLLIFFFGFLLTFPFWNAIIYTLFKSYFRIKFV</sequence>
<keyword evidence="1" id="KW-0472">Membrane</keyword>
<evidence type="ECO:0008006" key="4">
    <source>
        <dbReference type="Google" id="ProtNLM"/>
    </source>
</evidence>
<reference evidence="3" key="1">
    <citation type="journal article" date="2019" name="Int. J. Syst. Evol. Microbiol.">
        <title>The Global Catalogue of Microorganisms (GCM) 10K type strain sequencing project: providing services to taxonomists for standard genome sequencing and annotation.</title>
        <authorList>
            <consortium name="The Broad Institute Genomics Platform"/>
            <consortium name="The Broad Institute Genome Sequencing Center for Infectious Disease"/>
            <person name="Wu L."/>
            <person name="Ma J."/>
        </authorList>
    </citation>
    <scope>NUCLEOTIDE SEQUENCE [LARGE SCALE GENOMIC DNA]</scope>
    <source>
        <strain evidence="3">CGMCC 1.7656</strain>
    </source>
</reference>
<accession>A0ABQ2NJJ4</accession>
<comment type="caution">
    <text evidence="2">The sequence shown here is derived from an EMBL/GenBank/DDBJ whole genome shotgun (WGS) entry which is preliminary data.</text>
</comment>
<keyword evidence="3" id="KW-1185">Reference proteome</keyword>
<evidence type="ECO:0000313" key="3">
    <source>
        <dbReference type="Proteomes" id="UP000620064"/>
    </source>
</evidence>
<feature type="transmembrane region" description="Helical" evidence="1">
    <location>
        <begin position="141"/>
        <end position="163"/>
    </location>
</feature>
<evidence type="ECO:0000256" key="1">
    <source>
        <dbReference type="SAM" id="Phobius"/>
    </source>
</evidence>
<name>A0ABQ2NJJ4_9FLAO</name>
<evidence type="ECO:0000313" key="2">
    <source>
        <dbReference type="EMBL" id="GGP03821.1"/>
    </source>
</evidence>
<gene>
    <name evidence="2" type="ORF">GCM10010992_13680</name>
</gene>
<keyword evidence="1" id="KW-0812">Transmembrane</keyword>
<dbReference type="Proteomes" id="UP000620064">
    <property type="component" value="Unassembled WGS sequence"/>
</dbReference>